<organism evidence="1 2">
    <name type="scientific">Eschrichtius robustus</name>
    <name type="common">California gray whale</name>
    <name type="synonym">Eschrichtius gibbosus</name>
    <dbReference type="NCBI Taxonomy" id="9764"/>
    <lineage>
        <taxon>Eukaryota</taxon>
        <taxon>Metazoa</taxon>
        <taxon>Chordata</taxon>
        <taxon>Craniata</taxon>
        <taxon>Vertebrata</taxon>
        <taxon>Euteleostomi</taxon>
        <taxon>Mammalia</taxon>
        <taxon>Eutheria</taxon>
        <taxon>Laurasiatheria</taxon>
        <taxon>Artiodactyla</taxon>
        <taxon>Whippomorpha</taxon>
        <taxon>Cetacea</taxon>
        <taxon>Mysticeti</taxon>
        <taxon>Eschrichtiidae</taxon>
        <taxon>Eschrichtius</taxon>
    </lineage>
</organism>
<name>A0AB34GZR9_ESCRO</name>
<protein>
    <submittedName>
        <fullName evidence="1">Uncharacterized protein</fullName>
    </submittedName>
</protein>
<accession>A0AB34GZR9</accession>
<evidence type="ECO:0000313" key="1">
    <source>
        <dbReference type="EMBL" id="KAJ8785598.1"/>
    </source>
</evidence>
<evidence type="ECO:0000313" key="2">
    <source>
        <dbReference type="Proteomes" id="UP001159641"/>
    </source>
</evidence>
<keyword evidence="2" id="KW-1185">Reference proteome</keyword>
<reference evidence="1 2" key="1">
    <citation type="submission" date="2022-11" db="EMBL/GenBank/DDBJ databases">
        <title>Whole genome sequence of Eschrichtius robustus ER-17-0199.</title>
        <authorList>
            <person name="Bruniche-Olsen A."/>
            <person name="Black A.N."/>
            <person name="Fields C.J."/>
            <person name="Walden K."/>
            <person name="Dewoody J.A."/>
        </authorList>
    </citation>
    <scope>NUCLEOTIDE SEQUENCE [LARGE SCALE GENOMIC DNA]</scope>
    <source>
        <strain evidence="1">ER-17-0199</strain>
        <tissue evidence="1">Blubber</tissue>
    </source>
</reference>
<sequence length="32" mass="3955">MFPASETLLKAYMIPRWNFLLERSIPWPCTRW</sequence>
<dbReference type="Proteomes" id="UP001159641">
    <property type="component" value="Unassembled WGS sequence"/>
</dbReference>
<gene>
    <name evidence="1" type="ORF">J1605_007195</name>
</gene>
<comment type="caution">
    <text evidence="1">The sequence shown here is derived from an EMBL/GenBank/DDBJ whole genome shotgun (WGS) entry which is preliminary data.</text>
</comment>
<dbReference type="EMBL" id="JAIQCJ010002014">
    <property type="protein sequence ID" value="KAJ8785598.1"/>
    <property type="molecule type" value="Genomic_DNA"/>
</dbReference>
<proteinExistence type="predicted"/>
<dbReference type="AlphaFoldDB" id="A0AB34GZR9"/>